<dbReference type="PANTHER" id="PTHR23308">
    <property type="entry name" value="NUCLEAR INHIBITOR OF PROTEIN PHOSPHATASE-1"/>
    <property type="match status" value="1"/>
</dbReference>
<reference evidence="4" key="2">
    <citation type="submission" date="2025-05" db="UniProtKB">
        <authorList>
            <consortium name="EnsemblMetazoa"/>
        </authorList>
    </citation>
    <scope>IDENTIFICATION</scope>
    <source>
        <strain evidence="4">Foshan</strain>
    </source>
</reference>
<dbReference type="SUPFAM" id="SSF49879">
    <property type="entry name" value="SMAD/FHA domain"/>
    <property type="match status" value="1"/>
</dbReference>
<dbReference type="InterPro" id="IPR008984">
    <property type="entry name" value="SMAD_FHA_dom_sf"/>
</dbReference>
<evidence type="ECO:0000256" key="1">
    <source>
        <dbReference type="SAM" id="Coils"/>
    </source>
</evidence>
<name>A0ABM1ZN68_AEDAL</name>
<proteinExistence type="predicted"/>
<protein>
    <recommendedName>
        <fullName evidence="3">FHA domain-containing protein</fullName>
    </recommendedName>
</protein>
<dbReference type="SMART" id="SM00240">
    <property type="entry name" value="FHA"/>
    <property type="match status" value="1"/>
</dbReference>
<dbReference type="Gene3D" id="2.60.200.20">
    <property type="match status" value="1"/>
</dbReference>
<organism evidence="4 5">
    <name type="scientific">Aedes albopictus</name>
    <name type="common">Asian tiger mosquito</name>
    <name type="synonym">Stegomyia albopicta</name>
    <dbReference type="NCBI Taxonomy" id="7160"/>
    <lineage>
        <taxon>Eukaryota</taxon>
        <taxon>Metazoa</taxon>
        <taxon>Ecdysozoa</taxon>
        <taxon>Arthropoda</taxon>
        <taxon>Hexapoda</taxon>
        <taxon>Insecta</taxon>
        <taxon>Pterygota</taxon>
        <taxon>Neoptera</taxon>
        <taxon>Endopterygota</taxon>
        <taxon>Diptera</taxon>
        <taxon>Nematocera</taxon>
        <taxon>Culicoidea</taxon>
        <taxon>Culicidae</taxon>
        <taxon>Culicinae</taxon>
        <taxon>Aedini</taxon>
        <taxon>Aedes</taxon>
        <taxon>Stegomyia</taxon>
    </lineage>
</organism>
<evidence type="ECO:0000313" key="5">
    <source>
        <dbReference type="Proteomes" id="UP000069940"/>
    </source>
</evidence>
<feature type="region of interest" description="Disordered" evidence="2">
    <location>
        <begin position="360"/>
        <end position="399"/>
    </location>
</feature>
<feature type="compositionally biased region" description="Basic and acidic residues" evidence="2">
    <location>
        <begin position="559"/>
        <end position="575"/>
    </location>
</feature>
<feature type="compositionally biased region" description="Polar residues" evidence="2">
    <location>
        <begin position="608"/>
        <end position="622"/>
    </location>
</feature>
<keyword evidence="1" id="KW-0175">Coiled coil</keyword>
<feature type="compositionally biased region" description="Polar residues" evidence="2">
    <location>
        <begin position="681"/>
        <end position="697"/>
    </location>
</feature>
<feature type="coiled-coil region" evidence="1">
    <location>
        <begin position="401"/>
        <end position="428"/>
    </location>
</feature>
<dbReference type="InterPro" id="IPR000253">
    <property type="entry name" value="FHA_dom"/>
</dbReference>
<dbReference type="EnsemblMetazoa" id="AALFPA23_020105.R29608">
    <property type="protein sequence ID" value="AALFPA23_020105.P29608"/>
    <property type="gene ID" value="AALFPA23_020105"/>
</dbReference>
<feature type="compositionally biased region" description="Basic and acidic residues" evidence="2">
    <location>
        <begin position="651"/>
        <end position="660"/>
    </location>
</feature>
<dbReference type="PROSITE" id="PS50006">
    <property type="entry name" value="FHA_DOMAIN"/>
    <property type="match status" value="1"/>
</dbReference>
<feature type="coiled-coil region" evidence="1">
    <location>
        <begin position="216"/>
        <end position="247"/>
    </location>
</feature>
<feature type="region of interest" description="Disordered" evidence="2">
    <location>
        <begin position="19"/>
        <end position="45"/>
    </location>
</feature>
<feature type="compositionally biased region" description="Basic and acidic residues" evidence="2">
    <location>
        <begin position="588"/>
        <end position="602"/>
    </location>
</feature>
<accession>A0ABM1ZN68</accession>
<dbReference type="InterPro" id="IPR050923">
    <property type="entry name" value="Cell_Proc_Reg/RNA_Proc"/>
</dbReference>
<dbReference type="RefSeq" id="XP_029736351.2">
    <property type="nucleotide sequence ID" value="XM_029880491.2"/>
</dbReference>
<dbReference type="CDD" id="cd22677">
    <property type="entry name" value="FHA_Kanadaptin"/>
    <property type="match status" value="1"/>
</dbReference>
<evidence type="ECO:0000259" key="3">
    <source>
        <dbReference type="PROSITE" id="PS50006"/>
    </source>
</evidence>
<feature type="domain" description="FHA" evidence="3">
    <location>
        <begin position="100"/>
        <end position="173"/>
    </location>
</feature>
<evidence type="ECO:0000313" key="4">
    <source>
        <dbReference type="EnsemblMetazoa" id="AALFPA23_020105.P29608"/>
    </source>
</evidence>
<reference evidence="5" key="1">
    <citation type="journal article" date="2015" name="Proc. Natl. Acad. Sci. U.S.A.">
        <title>Genome sequence of the Asian Tiger mosquito, Aedes albopictus, reveals insights into its biology, genetics, and evolution.</title>
        <authorList>
            <person name="Chen X.G."/>
            <person name="Jiang X."/>
            <person name="Gu J."/>
            <person name="Xu M."/>
            <person name="Wu Y."/>
            <person name="Deng Y."/>
            <person name="Zhang C."/>
            <person name="Bonizzoni M."/>
            <person name="Dermauw W."/>
            <person name="Vontas J."/>
            <person name="Armbruster P."/>
            <person name="Huang X."/>
            <person name="Yang Y."/>
            <person name="Zhang H."/>
            <person name="He W."/>
            <person name="Peng H."/>
            <person name="Liu Y."/>
            <person name="Wu K."/>
            <person name="Chen J."/>
            <person name="Lirakis M."/>
            <person name="Topalis P."/>
            <person name="Van Leeuwen T."/>
            <person name="Hall A.B."/>
            <person name="Jiang X."/>
            <person name="Thorpe C."/>
            <person name="Mueller R.L."/>
            <person name="Sun C."/>
            <person name="Waterhouse R.M."/>
            <person name="Yan G."/>
            <person name="Tu Z.J."/>
            <person name="Fang X."/>
            <person name="James A.A."/>
        </authorList>
    </citation>
    <scope>NUCLEOTIDE SEQUENCE [LARGE SCALE GENOMIC DNA]</scope>
    <source>
        <strain evidence="5">Foshan</strain>
    </source>
</reference>
<dbReference type="CDD" id="cd19856">
    <property type="entry name" value="DSRM_Kanadaptin"/>
    <property type="match status" value="1"/>
</dbReference>
<dbReference type="Proteomes" id="UP000069940">
    <property type="component" value="Unassembled WGS sequence"/>
</dbReference>
<keyword evidence="5" id="KW-1185">Reference proteome</keyword>
<dbReference type="GeneID" id="109430742"/>
<evidence type="ECO:0000256" key="2">
    <source>
        <dbReference type="SAM" id="MobiDB-lite"/>
    </source>
</evidence>
<feature type="region of interest" description="Disordered" evidence="2">
    <location>
        <begin position="537"/>
        <end position="697"/>
    </location>
</feature>
<sequence>MTDDESTFKKPSIDLKLLSKSRKTDLPTTANVPEPSASDEPPPQQKEQLLAVDANEIPPIPYKEPVWSQKCEASLKYNFEVLKNGVIIENVNQLENKPYWLFGRLPNCDINMAHPTISRYHAILQYRGPVGDTNEDDSDEIEESKSLHYTVEPGWYLYDLNSTHGTFLNKQRLKPKTYVRVKVGYMIKLGSSSRVYILQGPPEDEEAPSAMTITEMKEMRQKQEKLREEMVEIERQEKERIEKLKESEGINWGMAEDADEETDLAHNPFAVTNNEELFLDDPKKTLRGYFEREGHDLDYKLDELSVGNYVCRVELPVDDDFGRPVVAEVTHKGKKKEAVVQCALEACRILDRYGLLRQATHEPRRRHKKTSDSDDDDDYLDRTGDVERRRQRKQTKNTAEVHTYEDLIRRESELLERLEQIESKIQQRQMIEKGTRLPENDDDVDDFLTKLSEDKPYDKFEIRRLRLEKDRLLKDHVTLQKLIKIAKPVDLPSMNQGASCSGSSKEALKKKMMPLFGKRNKLSKTFGIKKSEIKVGGVTSSYGEEVEEEDAEEVQDAPEQDKKQESLKKNPEETSKNIQGPAYNPEQLEQHHKDNENRKAGEAEESVAESQSKNVENPASTEGNRKRRSETELEDSSSSSIVGKKKRNRNRTRERNRDNVDFDDVEEMQSEEKNIEWVPPQDQTGDGRTSLNEKFGY</sequence>
<dbReference type="Pfam" id="PF00498">
    <property type="entry name" value="FHA"/>
    <property type="match status" value="1"/>
</dbReference>
<feature type="compositionally biased region" description="Acidic residues" evidence="2">
    <location>
        <begin position="544"/>
        <end position="558"/>
    </location>
</feature>